<dbReference type="InterPro" id="IPR011856">
    <property type="entry name" value="tRNA_endonuc-like_dom_sf"/>
</dbReference>
<dbReference type="Gene3D" id="3.40.1350.10">
    <property type="match status" value="1"/>
</dbReference>
<dbReference type="Proteomes" id="UP000441797">
    <property type="component" value="Unassembled WGS sequence"/>
</dbReference>
<sequence>MARDIFHDTVKLALQKDGWTITHDPYRLRYGIADIYIDLAAEEAIAAEKAGRKIAVEVKSFASGSAISEFHTALGQFLNYRIALEASEEPNRILFLAVPRDVYQTFLRFEPAKTVIDRYDVRLIIYNPEQEEIDQWIE</sequence>
<dbReference type="GO" id="GO:0003676">
    <property type="term" value="F:nucleic acid binding"/>
    <property type="evidence" value="ECO:0007669"/>
    <property type="project" value="InterPro"/>
</dbReference>
<dbReference type="SUPFAM" id="SSF52980">
    <property type="entry name" value="Restriction endonuclease-like"/>
    <property type="match status" value="1"/>
</dbReference>
<organism evidence="1 2">
    <name type="scientific">Gloeocapsopsis dulcis AAB1 = 1H9</name>
    <dbReference type="NCBI Taxonomy" id="1433147"/>
    <lineage>
        <taxon>Bacteria</taxon>
        <taxon>Bacillati</taxon>
        <taxon>Cyanobacteriota</taxon>
        <taxon>Cyanophyceae</taxon>
        <taxon>Oscillatoriophycideae</taxon>
        <taxon>Chroococcales</taxon>
        <taxon>Chroococcaceae</taxon>
        <taxon>Gloeocapsopsis</taxon>
        <taxon>Gloeocapsopsis dulcis</taxon>
    </lineage>
</organism>
<gene>
    <name evidence="1" type="ORF">BWI75_02055</name>
</gene>
<evidence type="ECO:0000313" key="1">
    <source>
        <dbReference type="EMBL" id="MUL35174.1"/>
    </source>
</evidence>
<accession>A0A6N8FQU6</accession>
<dbReference type="OrthoDB" id="456752at2"/>
<dbReference type="InterPro" id="IPR011335">
    <property type="entry name" value="Restrct_endonuc-II-like"/>
</dbReference>
<dbReference type="AlphaFoldDB" id="A0A6N8FQU6"/>
<dbReference type="EMBL" id="NAPY01000002">
    <property type="protein sequence ID" value="MUL35174.1"/>
    <property type="molecule type" value="Genomic_DNA"/>
</dbReference>
<dbReference type="InterPro" id="IPR014919">
    <property type="entry name" value="XisH"/>
</dbReference>
<reference evidence="1 2" key="1">
    <citation type="journal article" date="2019" name="Front. Microbiol.">
        <title>Genomic Features for Desiccation Tolerance and Sugar Biosynthesis in the Extremophile Gloeocapsopsis sp. UTEX B3054.</title>
        <authorList>
            <person name="Urrejola C."/>
            <person name="Alcorta J."/>
            <person name="Salas L."/>
            <person name="Vasquez M."/>
            <person name="Polz M.F."/>
            <person name="Vicuna R."/>
            <person name="Diez B."/>
        </authorList>
    </citation>
    <scope>NUCLEOTIDE SEQUENCE [LARGE SCALE GENOMIC DNA]</scope>
    <source>
        <strain evidence="1 2">1H9</strain>
    </source>
</reference>
<protein>
    <submittedName>
        <fullName evidence="1">Fatty-acid oxidation protein subunit alpha</fullName>
    </submittedName>
</protein>
<dbReference type="CDD" id="cd22366">
    <property type="entry name" value="XisH-like"/>
    <property type="match status" value="1"/>
</dbReference>
<evidence type="ECO:0000313" key="2">
    <source>
        <dbReference type="Proteomes" id="UP000441797"/>
    </source>
</evidence>
<proteinExistence type="predicted"/>
<name>A0A6N8FQU6_9CHRO</name>
<dbReference type="RefSeq" id="WP_105220144.1">
    <property type="nucleotide sequence ID" value="NZ_CAWNSU010000057.1"/>
</dbReference>
<keyword evidence="2" id="KW-1185">Reference proteome</keyword>
<dbReference type="Pfam" id="PF08814">
    <property type="entry name" value="XisH"/>
    <property type="match status" value="1"/>
</dbReference>
<comment type="caution">
    <text evidence="1">The sequence shown here is derived from an EMBL/GenBank/DDBJ whole genome shotgun (WGS) entry which is preliminary data.</text>
</comment>